<evidence type="ECO:0000256" key="16">
    <source>
        <dbReference type="SAM" id="Phobius"/>
    </source>
</evidence>
<keyword evidence="10" id="KW-0862">Zinc</keyword>
<dbReference type="PROSITE" id="PS50089">
    <property type="entry name" value="ZF_RING_2"/>
    <property type="match status" value="1"/>
</dbReference>
<dbReference type="EC" id="2.3.2.27" evidence="4"/>
<dbReference type="SUPFAM" id="SSF57850">
    <property type="entry name" value="RING/U-box"/>
    <property type="match status" value="1"/>
</dbReference>
<feature type="compositionally biased region" description="Pro residues" evidence="15">
    <location>
        <begin position="8"/>
        <end position="21"/>
    </location>
</feature>
<gene>
    <name evidence="18" type="ORF">J5N97_019797</name>
</gene>
<keyword evidence="8 14" id="KW-0863">Zinc-finger</keyword>
<dbReference type="InterPro" id="IPR001841">
    <property type="entry name" value="Znf_RING"/>
</dbReference>
<keyword evidence="5" id="KW-0808">Transferase</keyword>
<dbReference type="PANTHER" id="PTHR45768">
    <property type="entry name" value="E3 UBIQUITIN-PROTEIN LIGASE RNF13-LIKE"/>
    <property type="match status" value="1"/>
</dbReference>
<keyword evidence="6 16" id="KW-0812">Transmembrane</keyword>
<dbReference type="GO" id="GO:0016020">
    <property type="term" value="C:membrane"/>
    <property type="evidence" value="ECO:0007669"/>
    <property type="project" value="UniProtKB-SubCell"/>
</dbReference>
<comment type="pathway">
    <text evidence="3">Protein modification; protein ubiquitination.</text>
</comment>
<organism evidence="18 19">
    <name type="scientific">Dioscorea zingiberensis</name>
    <dbReference type="NCBI Taxonomy" id="325984"/>
    <lineage>
        <taxon>Eukaryota</taxon>
        <taxon>Viridiplantae</taxon>
        <taxon>Streptophyta</taxon>
        <taxon>Embryophyta</taxon>
        <taxon>Tracheophyta</taxon>
        <taxon>Spermatophyta</taxon>
        <taxon>Magnoliopsida</taxon>
        <taxon>Liliopsida</taxon>
        <taxon>Dioscoreales</taxon>
        <taxon>Dioscoreaceae</taxon>
        <taxon>Dioscorea</taxon>
    </lineage>
</organism>
<dbReference type="AlphaFoldDB" id="A0A9D5HD75"/>
<accession>A0A9D5HD75</accession>
<evidence type="ECO:0000256" key="8">
    <source>
        <dbReference type="ARBA" id="ARBA00022771"/>
    </source>
</evidence>
<evidence type="ECO:0000256" key="5">
    <source>
        <dbReference type="ARBA" id="ARBA00022679"/>
    </source>
</evidence>
<evidence type="ECO:0000259" key="17">
    <source>
        <dbReference type="PROSITE" id="PS50089"/>
    </source>
</evidence>
<keyword evidence="19" id="KW-1185">Reference proteome</keyword>
<evidence type="ECO:0000256" key="4">
    <source>
        <dbReference type="ARBA" id="ARBA00012483"/>
    </source>
</evidence>
<keyword evidence="12 16" id="KW-0472">Membrane</keyword>
<feature type="transmembrane region" description="Helical" evidence="16">
    <location>
        <begin position="49"/>
        <end position="75"/>
    </location>
</feature>
<reference evidence="18" key="1">
    <citation type="submission" date="2021-03" db="EMBL/GenBank/DDBJ databases">
        <authorList>
            <person name="Li Z."/>
            <person name="Yang C."/>
        </authorList>
    </citation>
    <scope>NUCLEOTIDE SEQUENCE</scope>
    <source>
        <strain evidence="18">Dzin_1.0</strain>
        <tissue evidence="18">Leaf</tissue>
    </source>
</reference>
<dbReference type="GO" id="GO:0008270">
    <property type="term" value="F:zinc ion binding"/>
    <property type="evidence" value="ECO:0007669"/>
    <property type="project" value="UniProtKB-KW"/>
</dbReference>
<dbReference type="Pfam" id="PF13639">
    <property type="entry name" value="zf-RING_2"/>
    <property type="match status" value="1"/>
</dbReference>
<reference evidence="18" key="2">
    <citation type="journal article" date="2022" name="Hortic Res">
        <title>The genome of Dioscorea zingiberensis sheds light on the biosynthesis, origin and evolution of the medicinally important diosgenin saponins.</title>
        <authorList>
            <person name="Li Y."/>
            <person name="Tan C."/>
            <person name="Li Z."/>
            <person name="Guo J."/>
            <person name="Li S."/>
            <person name="Chen X."/>
            <person name="Wang C."/>
            <person name="Dai X."/>
            <person name="Yang H."/>
            <person name="Song W."/>
            <person name="Hou L."/>
            <person name="Xu J."/>
            <person name="Tong Z."/>
            <person name="Xu A."/>
            <person name="Yuan X."/>
            <person name="Wang W."/>
            <person name="Yang Q."/>
            <person name="Chen L."/>
            <person name="Sun Z."/>
            <person name="Wang K."/>
            <person name="Pan B."/>
            <person name="Chen J."/>
            <person name="Bao Y."/>
            <person name="Liu F."/>
            <person name="Qi X."/>
            <person name="Gang D.R."/>
            <person name="Wen J."/>
            <person name="Li J."/>
        </authorList>
    </citation>
    <scope>NUCLEOTIDE SEQUENCE</scope>
    <source>
        <strain evidence="18">Dzin_1.0</strain>
    </source>
</reference>
<comment type="caution">
    <text evidence="18">The sequence shown here is derived from an EMBL/GenBank/DDBJ whole genome shotgun (WGS) entry which is preliminary data.</text>
</comment>
<protein>
    <recommendedName>
        <fullName evidence="4">RING-type E3 ubiquitin transferase</fullName>
        <ecNumber evidence="4">2.3.2.27</ecNumber>
    </recommendedName>
</protein>
<evidence type="ECO:0000256" key="13">
    <source>
        <dbReference type="ARBA" id="ARBA00024209"/>
    </source>
</evidence>
<dbReference type="CDD" id="cd16461">
    <property type="entry name" value="RING-H2_EL5-like"/>
    <property type="match status" value="1"/>
</dbReference>
<evidence type="ECO:0000256" key="7">
    <source>
        <dbReference type="ARBA" id="ARBA00022723"/>
    </source>
</evidence>
<keyword evidence="7" id="KW-0479">Metal-binding</keyword>
<dbReference type="InterPro" id="IPR013083">
    <property type="entry name" value="Znf_RING/FYVE/PHD"/>
</dbReference>
<evidence type="ECO:0000256" key="3">
    <source>
        <dbReference type="ARBA" id="ARBA00004906"/>
    </source>
</evidence>
<dbReference type="OrthoDB" id="8062037at2759"/>
<comment type="subcellular location">
    <subcellularLocation>
        <location evidence="2">Membrane</location>
        <topology evidence="2">Single-pass membrane protein</topology>
    </subcellularLocation>
</comment>
<evidence type="ECO:0000256" key="14">
    <source>
        <dbReference type="PROSITE-ProRule" id="PRU00175"/>
    </source>
</evidence>
<keyword evidence="9" id="KW-0833">Ubl conjugation pathway</keyword>
<evidence type="ECO:0000313" key="18">
    <source>
        <dbReference type="EMBL" id="KAJ0971838.1"/>
    </source>
</evidence>
<evidence type="ECO:0000256" key="2">
    <source>
        <dbReference type="ARBA" id="ARBA00004167"/>
    </source>
</evidence>
<dbReference type="EMBL" id="JAGGNH010000005">
    <property type="protein sequence ID" value="KAJ0971838.1"/>
    <property type="molecule type" value="Genomic_DNA"/>
</dbReference>
<sequence>MAEASSPSNPPTPPRLPSFPYTPPEVFVDVFLQPRDDGDDGGYRLNNTIMITAILSLSFVIVLVVFLHLYARYLIRRHLSNRRANISIIRMSNSVQQVPVRSVGMEPSAIAKLPMFGYKRRHDENASMECSVCLSVLEDEEVVRMLPGCRHVFHVDCVDMWLHSHSTCPVCRADVEVPVEKGETSTSEMKAVEEGSVPVLSSPFRRMLSWERSGRRVHDVSSSHDDLERQ</sequence>
<evidence type="ECO:0000256" key="10">
    <source>
        <dbReference type="ARBA" id="ARBA00022833"/>
    </source>
</evidence>
<evidence type="ECO:0000256" key="1">
    <source>
        <dbReference type="ARBA" id="ARBA00000900"/>
    </source>
</evidence>
<evidence type="ECO:0000256" key="12">
    <source>
        <dbReference type="ARBA" id="ARBA00023136"/>
    </source>
</evidence>
<keyword evidence="11 16" id="KW-1133">Transmembrane helix</keyword>
<proteinExistence type="inferred from homology"/>
<evidence type="ECO:0000256" key="9">
    <source>
        <dbReference type="ARBA" id="ARBA00022786"/>
    </source>
</evidence>
<comment type="similarity">
    <text evidence="13">Belongs to the RING-type zinc finger family. ATL subfamily.</text>
</comment>
<dbReference type="FunFam" id="3.30.40.10:FF:000187">
    <property type="entry name" value="E3 ubiquitin-protein ligase ATL6"/>
    <property type="match status" value="1"/>
</dbReference>
<evidence type="ECO:0000313" key="19">
    <source>
        <dbReference type="Proteomes" id="UP001085076"/>
    </source>
</evidence>
<evidence type="ECO:0000256" key="15">
    <source>
        <dbReference type="SAM" id="MobiDB-lite"/>
    </source>
</evidence>
<dbReference type="PANTHER" id="PTHR45768:SF34">
    <property type="entry name" value="RING-H2 FINGER PROTEIN ATL64"/>
    <property type="match status" value="1"/>
</dbReference>
<dbReference type="Gene3D" id="3.30.40.10">
    <property type="entry name" value="Zinc/RING finger domain, C3HC4 (zinc finger)"/>
    <property type="match status" value="1"/>
</dbReference>
<dbReference type="Proteomes" id="UP001085076">
    <property type="component" value="Miscellaneous, Linkage group lg05"/>
</dbReference>
<dbReference type="SMART" id="SM00184">
    <property type="entry name" value="RING"/>
    <property type="match status" value="1"/>
</dbReference>
<evidence type="ECO:0000256" key="6">
    <source>
        <dbReference type="ARBA" id="ARBA00022692"/>
    </source>
</evidence>
<name>A0A9D5HD75_9LILI</name>
<dbReference type="GO" id="GO:0061630">
    <property type="term" value="F:ubiquitin protein ligase activity"/>
    <property type="evidence" value="ECO:0007669"/>
    <property type="project" value="UniProtKB-EC"/>
</dbReference>
<feature type="region of interest" description="Disordered" evidence="15">
    <location>
        <begin position="1"/>
        <end position="21"/>
    </location>
</feature>
<feature type="domain" description="RING-type" evidence="17">
    <location>
        <begin position="130"/>
        <end position="172"/>
    </location>
</feature>
<evidence type="ECO:0000256" key="11">
    <source>
        <dbReference type="ARBA" id="ARBA00022989"/>
    </source>
</evidence>
<comment type="catalytic activity">
    <reaction evidence="1">
        <text>S-ubiquitinyl-[E2 ubiquitin-conjugating enzyme]-L-cysteine + [acceptor protein]-L-lysine = [E2 ubiquitin-conjugating enzyme]-L-cysteine + N(6)-ubiquitinyl-[acceptor protein]-L-lysine.</text>
        <dbReference type="EC" id="2.3.2.27"/>
    </reaction>
</comment>